<organism evidence="2 3">
    <name type="scientific">Heracleum sosnowskyi</name>
    <dbReference type="NCBI Taxonomy" id="360622"/>
    <lineage>
        <taxon>Eukaryota</taxon>
        <taxon>Viridiplantae</taxon>
        <taxon>Streptophyta</taxon>
        <taxon>Embryophyta</taxon>
        <taxon>Tracheophyta</taxon>
        <taxon>Spermatophyta</taxon>
        <taxon>Magnoliopsida</taxon>
        <taxon>eudicotyledons</taxon>
        <taxon>Gunneridae</taxon>
        <taxon>Pentapetalae</taxon>
        <taxon>asterids</taxon>
        <taxon>campanulids</taxon>
        <taxon>Apiales</taxon>
        <taxon>Apiaceae</taxon>
        <taxon>Apioideae</taxon>
        <taxon>apioid superclade</taxon>
        <taxon>Tordylieae</taxon>
        <taxon>Tordyliinae</taxon>
        <taxon>Heracleum</taxon>
    </lineage>
</organism>
<protein>
    <submittedName>
        <fullName evidence="2">Uncharacterized protein</fullName>
    </submittedName>
</protein>
<keyword evidence="1" id="KW-1133">Transmembrane helix</keyword>
<name>A0AAD8HU07_9APIA</name>
<gene>
    <name evidence="2" type="ORF">POM88_029044</name>
</gene>
<feature type="transmembrane region" description="Helical" evidence="1">
    <location>
        <begin position="6"/>
        <end position="31"/>
    </location>
</feature>
<sequence>MKSLGIGLLILNSAIGIFSTVGQYVVLAYLIQQLHCWRRVMSKLDRFLHCWTEESQKEKPWLLCALNRSLGRRFWFGGFYKIGNDLSQFVGPVILNHLLQDVTHVQENGRHQTTINDFTGCRVALNKMGSLVIWRAAFSGWGSEVQWLWSLST</sequence>
<evidence type="ECO:0000256" key="1">
    <source>
        <dbReference type="SAM" id="Phobius"/>
    </source>
</evidence>
<evidence type="ECO:0000313" key="2">
    <source>
        <dbReference type="EMBL" id="KAK1372851.1"/>
    </source>
</evidence>
<dbReference type="Proteomes" id="UP001237642">
    <property type="component" value="Unassembled WGS sequence"/>
</dbReference>
<keyword evidence="3" id="KW-1185">Reference proteome</keyword>
<keyword evidence="1" id="KW-0812">Transmembrane</keyword>
<dbReference type="AlphaFoldDB" id="A0AAD8HU07"/>
<comment type="caution">
    <text evidence="2">The sequence shown here is derived from an EMBL/GenBank/DDBJ whole genome shotgun (WGS) entry which is preliminary data.</text>
</comment>
<proteinExistence type="predicted"/>
<dbReference type="EMBL" id="JAUIZM010000007">
    <property type="protein sequence ID" value="KAK1372851.1"/>
    <property type="molecule type" value="Genomic_DNA"/>
</dbReference>
<evidence type="ECO:0000313" key="3">
    <source>
        <dbReference type="Proteomes" id="UP001237642"/>
    </source>
</evidence>
<accession>A0AAD8HU07</accession>
<keyword evidence="1" id="KW-0472">Membrane</keyword>
<reference evidence="2" key="2">
    <citation type="submission" date="2023-05" db="EMBL/GenBank/DDBJ databases">
        <authorList>
            <person name="Schelkunov M.I."/>
        </authorList>
    </citation>
    <scope>NUCLEOTIDE SEQUENCE</scope>
    <source>
        <strain evidence="2">Hsosn_3</strain>
        <tissue evidence="2">Leaf</tissue>
    </source>
</reference>
<reference evidence="2" key="1">
    <citation type="submission" date="2023-02" db="EMBL/GenBank/DDBJ databases">
        <title>Genome of toxic invasive species Heracleum sosnowskyi carries increased number of genes despite the absence of recent whole-genome duplications.</title>
        <authorList>
            <person name="Schelkunov M."/>
            <person name="Shtratnikova V."/>
            <person name="Makarenko M."/>
            <person name="Klepikova A."/>
            <person name="Omelchenko D."/>
            <person name="Novikova G."/>
            <person name="Obukhova E."/>
            <person name="Bogdanov V."/>
            <person name="Penin A."/>
            <person name="Logacheva M."/>
        </authorList>
    </citation>
    <scope>NUCLEOTIDE SEQUENCE</scope>
    <source>
        <strain evidence="2">Hsosn_3</strain>
        <tissue evidence="2">Leaf</tissue>
    </source>
</reference>